<keyword evidence="2" id="KW-1160">Virus entry into host cell</keyword>
<reference evidence="5" key="1">
    <citation type="submission" date="2020-05" db="EMBL/GenBank/DDBJ databases">
        <authorList>
            <person name="Chiriac C."/>
            <person name="Salcher M."/>
            <person name="Ghai R."/>
            <person name="Kavagutti S V."/>
        </authorList>
    </citation>
    <scope>NUCLEOTIDE SEQUENCE</scope>
</reference>
<keyword evidence="1" id="KW-1188">Viral release from host cell</keyword>
<evidence type="ECO:0000256" key="1">
    <source>
        <dbReference type="ARBA" id="ARBA00022950"/>
    </source>
</evidence>
<keyword evidence="3" id="KW-0231">Viral genome packaging</keyword>
<proteinExistence type="predicted"/>
<evidence type="ECO:0000256" key="3">
    <source>
        <dbReference type="ARBA" id="ARBA00023219"/>
    </source>
</evidence>
<dbReference type="InterPro" id="IPR006944">
    <property type="entry name" value="Phage/GTA_portal"/>
</dbReference>
<evidence type="ECO:0000256" key="2">
    <source>
        <dbReference type="ARBA" id="ARBA00023009"/>
    </source>
</evidence>
<dbReference type="Pfam" id="PF04860">
    <property type="entry name" value="Phage_portal"/>
    <property type="match status" value="1"/>
</dbReference>
<keyword evidence="2" id="KW-1171">Viral genome ejection through host cell envelope</keyword>
<evidence type="ECO:0000313" key="5">
    <source>
        <dbReference type="EMBL" id="CAB5216855.1"/>
    </source>
</evidence>
<evidence type="ECO:0000256" key="4">
    <source>
        <dbReference type="SAM" id="MobiDB-lite"/>
    </source>
</evidence>
<keyword evidence="1" id="KW-0118">Viral capsid assembly</keyword>
<gene>
    <name evidence="5" type="ORF">UFOVP198_9</name>
</gene>
<feature type="region of interest" description="Disordered" evidence="4">
    <location>
        <begin position="464"/>
        <end position="488"/>
    </location>
</feature>
<protein>
    <submittedName>
        <fullName evidence="5">COG4695 Phage-related protein</fullName>
    </submittedName>
</protein>
<organism evidence="5">
    <name type="scientific">uncultured Caudovirales phage</name>
    <dbReference type="NCBI Taxonomy" id="2100421"/>
    <lineage>
        <taxon>Viruses</taxon>
        <taxon>Duplodnaviria</taxon>
        <taxon>Heunggongvirae</taxon>
        <taxon>Uroviricota</taxon>
        <taxon>Caudoviricetes</taxon>
        <taxon>Peduoviridae</taxon>
        <taxon>Maltschvirus</taxon>
        <taxon>Maltschvirus maltsch</taxon>
    </lineage>
</organism>
<dbReference type="EMBL" id="LR798247">
    <property type="protein sequence ID" value="CAB5216855.1"/>
    <property type="molecule type" value="Genomic_DNA"/>
</dbReference>
<name>A0A6J7WL35_9CAUD</name>
<keyword evidence="2" id="KW-1162">Viral penetration into host cytoplasm</keyword>
<accession>A0A6J7WL35</accession>
<sequence length="488" mass="55151">MNIFDKFLINLTEKRIDKLVGTAQMLPSTMRNGYLGGNNVPPMYGDVVTWQGQNGVNQVKNGYCANDIVYSIIRLIEEKCKQAPWAEYEVIDEQKYKQYKGMLARPDLIEDWDKVAEVKEAALRLVKTPTKVTDLLLHPNDEDTWGDLIEQMVGFKLITGNSYVYGKRILAGKNVGMPNSLHIMPSQYMSIIANLNEFPINITGYQLYMQYIQMFDKEEILHDKYFNPEWSIIGLQLYGLSPLQAAAKVLTRSNEGKNASVAAYKNGGPKGVLFVDDQRYDGNVAVQEAMAVRKKLAQFQGSDQFNQVATSGYKMGFTPLGLSPVDLDLLNAENMDLRALCNVYQVPSQLLNDPDNKTFSNTKEGEKALTVRCAIPALASIRDQFNRKFQKDWNAKGRVIDFDTSVYTELQEGKLDTVTWLEKSCLTLERRYEILGEKVPDWMDEQTRRTILVPSSITTLDNIENPPINLPSGLNPYAKQPEAPKPAK</sequence>